<dbReference type="OrthoDB" id="8772754at2"/>
<evidence type="ECO:0000313" key="3">
    <source>
        <dbReference type="EMBL" id="KXU84828.1"/>
    </source>
</evidence>
<dbReference type="SFLD" id="SFLDG01150">
    <property type="entry name" value="Main.1:_Beta-like"/>
    <property type="match status" value="1"/>
</dbReference>
<dbReference type="SFLD" id="SFLDS00019">
    <property type="entry name" value="Glutathione_Transferase_(cytos"/>
    <property type="match status" value="1"/>
</dbReference>
<name>A0A149PIH3_9BURK</name>
<dbReference type="GO" id="GO:0016740">
    <property type="term" value="F:transferase activity"/>
    <property type="evidence" value="ECO:0007669"/>
    <property type="project" value="UniProtKB-KW"/>
</dbReference>
<dbReference type="Pfam" id="PF02798">
    <property type="entry name" value="GST_N"/>
    <property type="match status" value="1"/>
</dbReference>
<dbReference type="InterPro" id="IPR036249">
    <property type="entry name" value="Thioredoxin-like_sf"/>
</dbReference>
<dbReference type="CDD" id="cd03188">
    <property type="entry name" value="GST_C_Beta"/>
    <property type="match status" value="1"/>
</dbReference>
<dbReference type="InterPro" id="IPR036282">
    <property type="entry name" value="Glutathione-S-Trfase_C_sf"/>
</dbReference>
<dbReference type="InterPro" id="IPR004045">
    <property type="entry name" value="Glutathione_S-Trfase_N"/>
</dbReference>
<feature type="domain" description="GST N-terminal" evidence="1">
    <location>
        <begin position="1"/>
        <end position="81"/>
    </location>
</feature>
<dbReference type="EMBL" id="LRBG01000035">
    <property type="protein sequence ID" value="KXU84828.1"/>
    <property type="molecule type" value="Genomic_DNA"/>
</dbReference>
<comment type="caution">
    <text evidence="3">The sequence shown here is derived from an EMBL/GenBank/DDBJ whole genome shotgun (WGS) entry which is preliminary data.</text>
</comment>
<dbReference type="AlphaFoldDB" id="A0A149PIH3"/>
<protein>
    <submittedName>
        <fullName evidence="3">Glutathione S-transferase</fullName>
    </submittedName>
</protein>
<keyword evidence="3" id="KW-0808">Transferase</keyword>
<dbReference type="SFLD" id="SFLDG00358">
    <property type="entry name" value="Main_(cytGST)"/>
    <property type="match status" value="1"/>
</dbReference>
<dbReference type="Proteomes" id="UP000075613">
    <property type="component" value="Unassembled WGS sequence"/>
</dbReference>
<dbReference type="PROSITE" id="PS50405">
    <property type="entry name" value="GST_CTER"/>
    <property type="match status" value="1"/>
</dbReference>
<evidence type="ECO:0000259" key="1">
    <source>
        <dbReference type="PROSITE" id="PS50404"/>
    </source>
</evidence>
<proteinExistence type="predicted"/>
<feature type="domain" description="GST C-terminal" evidence="2">
    <location>
        <begin position="87"/>
        <end position="213"/>
    </location>
</feature>
<dbReference type="RefSeq" id="WP_062130596.1">
    <property type="nucleotide sequence ID" value="NZ_LRBG01000035.1"/>
</dbReference>
<dbReference type="Gene3D" id="1.20.1050.10">
    <property type="match status" value="1"/>
</dbReference>
<dbReference type="STRING" id="1399968.CI15_21235"/>
<dbReference type="Pfam" id="PF13410">
    <property type="entry name" value="GST_C_2"/>
    <property type="match status" value="1"/>
</dbReference>
<accession>A0A149PIH3</accession>
<evidence type="ECO:0000313" key="4">
    <source>
        <dbReference type="Proteomes" id="UP000075613"/>
    </source>
</evidence>
<dbReference type="Gene3D" id="3.40.30.10">
    <property type="entry name" value="Glutaredoxin"/>
    <property type="match status" value="1"/>
</dbReference>
<dbReference type="InterPro" id="IPR040079">
    <property type="entry name" value="Glutathione_S-Trfase"/>
</dbReference>
<gene>
    <name evidence="3" type="ORF">CI15_21235</name>
</gene>
<organism evidence="3 4">
    <name type="scientific">Paraburkholderia monticola</name>
    <dbReference type="NCBI Taxonomy" id="1399968"/>
    <lineage>
        <taxon>Bacteria</taxon>
        <taxon>Pseudomonadati</taxon>
        <taxon>Pseudomonadota</taxon>
        <taxon>Betaproteobacteria</taxon>
        <taxon>Burkholderiales</taxon>
        <taxon>Burkholderiaceae</taxon>
        <taxon>Paraburkholderia</taxon>
    </lineage>
</organism>
<dbReference type="PANTHER" id="PTHR44051:SF8">
    <property type="entry name" value="GLUTATHIONE S-TRANSFERASE GSTA"/>
    <property type="match status" value="1"/>
</dbReference>
<dbReference type="SUPFAM" id="SSF47616">
    <property type="entry name" value="GST C-terminal domain-like"/>
    <property type="match status" value="1"/>
</dbReference>
<dbReference type="CDD" id="cd03057">
    <property type="entry name" value="GST_N_Beta"/>
    <property type="match status" value="1"/>
</dbReference>
<dbReference type="PANTHER" id="PTHR44051">
    <property type="entry name" value="GLUTATHIONE S-TRANSFERASE-RELATED"/>
    <property type="match status" value="1"/>
</dbReference>
<reference evidence="3 4" key="1">
    <citation type="journal article" date="2015" name="Int. J. Syst. Evol. Microbiol.">
        <title>Burkholderia monticola sp. nov., isolated from mountain soil.</title>
        <authorList>
            <person name="Baek I."/>
            <person name="Seo B."/>
            <person name="Lee I."/>
            <person name="Yi H."/>
            <person name="Chun J."/>
        </authorList>
    </citation>
    <scope>NUCLEOTIDE SEQUENCE [LARGE SCALE GENOMIC DNA]</scope>
    <source>
        <strain evidence="3 4">JC2948</strain>
    </source>
</reference>
<dbReference type="PROSITE" id="PS50404">
    <property type="entry name" value="GST_NTER"/>
    <property type="match status" value="1"/>
</dbReference>
<evidence type="ECO:0000259" key="2">
    <source>
        <dbReference type="PROSITE" id="PS50405"/>
    </source>
</evidence>
<dbReference type="SUPFAM" id="SSF52833">
    <property type="entry name" value="Thioredoxin-like"/>
    <property type="match status" value="1"/>
</dbReference>
<dbReference type="InterPro" id="IPR010987">
    <property type="entry name" value="Glutathione-S-Trfase_C-like"/>
</dbReference>
<sequence>MELYFSPLACSLATRISLYEAGAEARFIEVDTKSKRLRDGSDFYPINPLGQVPVLRTDDGWLLRENTAILPYVADAFPAAALAPQPGTAERAKLQEWLGFISTELHKAVFVPLLDPFAPADVHAYTRKKVALRLDLLEQHLRDREFLLERFSVADAYLVPVLTWARYAGVELAQWPSVQQYYERLTRRASVAKALAEENVLYGEELERRKAAAT</sequence>
<keyword evidence="4" id="KW-1185">Reference proteome</keyword>